<protein>
    <submittedName>
        <fullName evidence="1">Uncharacterized protein</fullName>
    </submittedName>
</protein>
<gene>
    <name evidence="1" type="ORF">DSO57_1018509</name>
</gene>
<accession>A0ACC2SHN0</accession>
<dbReference type="EMBL" id="QTSX02005051">
    <property type="protein sequence ID" value="KAJ9061656.1"/>
    <property type="molecule type" value="Genomic_DNA"/>
</dbReference>
<keyword evidence="2" id="KW-1185">Reference proteome</keyword>
<proteinExistence type="predicted"/>
<dbReference type="Proteomes" id="UP001165960">
    <property type="component" value="Unassembled WGS sequence"/>
</dbReference>
<comment type="caution">
    <text evidence="1">The sequence shown here is derived from an EMBL/GenBank/DDBJ whole genome shotgun (WGS) entry which is preliminary data.</text>
</comment>
<evidence type="ECO:0000313" key="2">
    <source>
        <dbReference type="Proteomes" id="UP001165960"/>
    </source>
</evidence>
<evidence type="ECO:0000313" key="1">
    <source>
        <dbReference type="EMBL" id="KAJ9061656.1"/>
    </source>
</evidence>
<reference evidence="1" key="1">
    <citation type="submission" date="2022-04" db="EMBL/GenBank/DDBJ databases">
        <title>Genome of the entomopathogenic fungus Entomophthora muscae.</title>
        <authorList>
            <person name="Elya C."/>
            <person name="Lovett B.R."/>
            <person name="Lee E."/>
            <person name="Macias A.M."/>
            <person name="Hajek A.E."/>
            <person name="De Bivort B.L."/>
            <person name="Kasson M.T."/>
            <person name="De Fine Licht H.H."/>
            <person name="Stajich J.E."/>
        </authorList>
    </citation>
    <scope>NUCLEOTIDE SEQUENCE</scope>
    <source>
        <strain evidence="1">Berkeley</strain>
    </source>
</reference>
<sequence length="221" mass="24472">MTSILMGLRADSGSSPEAQFLNSSWHQVIPEVWYTVTPLSHNPPLREETKNYQSASTIPKSQVFCPLASAFLLCYSGAYFFLGRFNLLLGRYQVFGELFHLGIVSLPVGSLVTRLNSSAIIHHLGRLLPSGWVPDTNADHYPDLEINFLTQSSFINTGLYFLFLGALVQMSLQTLPTFLYLKNINILRPSDLTSSLVSQKAAESPVSISSEREKPSSLLTS</sequence>
<name>A0ACC2SHN0_9FUNG</name>
<organism evidence="1 2">
    <name type="scientific">Entomophthora muscae</name>
    <dbReference type="NCBI Taxonomy" id="34485"/>
    <lineage>
        <taxon>Eukaryota</taxon>
        <taxon>Fungi</taxon>
        <taxon>Fungi incertae sedis</taxon>
        <taxon>Zoopagomycota</taxon>
        <taxon>Entomophthoromycotina</taxon>
        <taxon>Entomophthoromycetes</taxon>
        <taxon>Entomophthorales</taxon>
        <taxon>Entomophthoraceae</taxon>
        <taxon>Entomophthora</taxon>
    </lineage>
</organism>